<dbReference type="PANTHER" id="PTHR11461">
    <property type="entry name" value="SERINE PROTEASE INHIBITOR, SERPIN"/>
    <property type="match status" value="1"/>
</dbReference>
<evidence type="ECO:0000256" key="2">
    <source>
        <dbReference type="RuleBase" id="RU000411"/>
    </source>
</evidence>
<evidence type="ECO:0000256" key="1">
    <source>
        <dbReference type="ARBA" id="ARBA00009500"/>
    </source>
</evidence>
<accession>A0A978VI77</accession>
<organism evidence="4 5">
    <name type="scientific">Ziziphus jujuba var. spinosa</name>
    <dbReference type="NCBI Taxonomy" id="714518"/>
    <lineage>
        <taxon>Eukaryota</taxon>
        <taxon>Viridiplantae</taxon>
        <taxon>Streptophyta</taxon>
        <taxon>Embryophyta</taxon>
        <taxon>Tracheophyta</taxon>
        <taxon>Spermatophyta</taxon>
        <taxon>Magnoliopsida</taxon>
        <taxon>eudicotyledons</taxon>
        <taxon>Gunneridae</taxon>
        <taxon>Pentapetalae</taxon>
        <taxon>rosids</taxon>
        <taxon>fabids</taxon>
        <taxon>Rosales</taxon>
        <taxon>Rhamnaceae</taxon>
        <taxon>Paliureae</taxon>
        <taxon>Ziziphus</taxon>
    </lineage>
</organism>
<protein>
    <recommendedName>
        <fullName evidence="3">Serpin domain-containing protein</fullName>
    </recommendedName>
</protein>
<evidence type="ECO:0000259" key="3">
    <source>
        <dbReference type="SMART" id="SM00093"/>
    </source>
</evidence>
<dbReference type="PANTHER" id="PTHR11461:SF340">
    <property type="entry name" value="SERPIN DOMAIN-CONTAINING PROTEIN"/>
    <property type="match status" value="1"/>
</dbReference>
<dbReference type="PROSITE" id="PS00284">
    <property type="entry name" value="SERPIN"/>
    <property type="match status" value="1"/>
</dbReference>
<gene>
    <name evidence="4" type="ORF">FEM48_Zijuj04G0060100</name>
</gene>
<reference evidence="4" key="1">
    <citation type="journal article" date="2021" name="Front. Plant Sci.">
        <title>Chromosome-Scale Genome Assembly for Chinese Sour Jujube and Insights Into Its Genome Evolution and Domestication Signature.</title>
        <authorList>
            <person name="Shen L.-Y."/>
            <person name="Luo H."/>
            <person name="Wang X.-L."/>
            <person name="Wang X.-M."/>
            <person name="Qiu X.-J."/>
            <person name="Liu H."/>
            <person name="Zhou S.-S."/>
            <person name="Jia K.-H."/>
            <person name="Nie S."/>
            <person name="Bao Y.-T."/>
            <person name="Zhang R.-G."/>
            <person name="Yun Q.-Z."/>
            <person name="Chai Y.-H."/>
            <person name="Lu J.-Y."/>
            <person name="Li Y."/>
            <person name="Zhao S.-W."/>
            <person name="Mao J.-F."/>
            <person name="Jia S.-G."/>
            <person name="Mao Y.-M."/>
        </authorList>
    </citation>
    <scope>NUCLEOTIDE SEQUENCE</scope>
    <source>
        <strain evidence="4">AT0</strain>
        <tissue evidence="4">Leaf</tissue>
    </source>
</reference>
<dbReference type="InterPro" id="IPR036186">
    <property type="entry name" value="Serpin_sf"/>
</dbReference>
<dbReference type="Pfam" id="PF00079">
    <property type="entry name" value="Serpin"/>
    <property type="match status" value="2"/>
</dbReference>
<dbReference type="SUPFAM" id="SSF56574">
    <property type="entry name" value="Serpins"/>
    <property type="match status" value="2"/>
</dbReference>
<evidence type="ECO:0000313" key="5">
    <source>
        <dbReference type="Proteomes" id="UP000813462"/>
    </source>
</evidence>
<dbReference type="EMBL" id="JAEACU010000004">
    <property type="protein sequence ID" value="KAH7532796.1"/>
    <property type="molecule type" value="Genomic_DNA"/>
</dbReference>
<dbReference type="Proteomes" id="UP000813462">
    <property type="component" value="Unassembled WGS sequence"/>
</dbReference>
<comment type="similarity">
    <text evidence="1 2">Belongs to the serpin family.</text>
</comment>
<proteinExistence type="inferred from homology"/>
<dbReference type="InterPro" id="IPR023796">
    <property type="entry name" value="Serpin_dom"/>
</dbReference>
<dbReference type="GO" id="GO:0005615">
    <property type="term" value="C:extracellular space"/>
    <property type="evidence" value="ECO:0007669"/>
    <property type="project" value="InterPro"/>
</dbReference>
<dbReference type="Gene3D" id="3.30.497.10">
    <property type="entry name" value="Antithrombin, subunit I, domain 2"/>
    <property type="match status" value="2"/>
</dbReference>
<dbReference type="AlphaFoldDB" id="A0A978VI77"/>
<feature type="domain" description="Serpin" evidence="3">
    <location>
        <begin position="406"/>
        <end position="780"/>
    </location>
</feature>
<dbReference type="InterPro" id="IPR000215">
    <property type="entry name" value="Serpin_fam"/>
</dbReference>
<dbReference type="Gene3D" id="2.30.39.10">
    <property type="entry name" value="Alpha-1-antitrypsin, domain 1"/>
    <property type="match status" value="2"/>
</dbReference>
<dbReference type="SMART" id="SM00093">
    <property type="entry name" value="SERPIN"/>
    <property type="match status" value="2"/>
</dbReference>
<feature type="domain" description="Serpin" evidence="3">
    <location>
        <begin position="31"/>
        <end position="392"/>
    </location>
</feature>
<sequence length="784" mass="88348">MEPFRQISNTTLFNRDLGLLLAVIILHHHLLELTNQILENEASNGSNFVASPLSLHVMLSLIAAGTKGQTLQQLLHFLGSTSIHDLNLLASKIINLASPAESLAGGPLLSFVNGAWIDRRFTLKSSFQEIAKTSYKAELKSVDFAEKVVEEVNLWVEVATKGLIKQLLPARWPDRETVFVLANALYFKGAWDLKFDPSMTQQRDFHLLNGQIVQVSFMSTQTHRRRLYRSFDGYKLVQIPYQSGQDARKFSMYFFLPNEKDGLPNLIQMVKLNSGFLNQQFKIGLENMSDFWIPKFKFCFQFEASETMKEMGLKLPFEPGEMTEMVERGNSDHGLYVSDILHKSYIEVNEEGTEAAASTAVRGPRSRASIPSQSFVADHPFFLLEIKMENSPQSNTSALFNTDFCLRLTSQILENEAPKGSNFVASPLSLHVMLSLIAAGSKGQTLQQLLHFLGSTSVGDLNLLSSKIISTVASPTENLEGGPLLSFVNGAWLDQRFILKPSFQEIAKDFYEAEIKNVDFEAKAKEVVEEVNLWARMATNGLVKQLLPDKSLDCETTLVLANALYFKGAWDQQFDPSMTQQRDFHLLNGQIVQAPFMTTKISMRHLYGSFDGYKVLQIPYQSGQDARKFSMYFFLPSEQDGLPNLIQMVKLNSGFLNQQFKTNLERLPQLWIPKFKFSYEFEASETMKDMGLRLPFKPGEMTEMVDTGNGDDGIYVSDIFHKSYIEINEEGTEAAASTAVRFKCCAIIPTPSFVADHPFLFMIREETRGMVLFLGAVFNPLLDT</sequence>
<dbReference type="GO" id="GO:0004867">
    <property type="term" value="F:serine-type endopeptidase inhibitor activity"/>
    <property type="evidence" value="ECO:0007669"/>
    <property type="project" value="InterPro"/>
</dbReference>
<dbReference type="InterPro" id="IPR042185">
    <property type="entry name" value="Serpin_sf_2"/>
</dbReference>
<dbReference type="CDD" id="cd02043">
    <property type="entry name" value="serpinP_plants"/>
    <property type="match status" value="2"/>
</dbReference>
<comment type="caution">
    <text evidence="4">The sequence shown here is derived from an EMBL/GenBank/DDBJ whole genome shotgun (WGS) entry which is preliminary data.</text>
</comment>
<evidence type="ECO:0000313" key="4">
    <source>
        <dbReference type="EMBL" id="KAH7532796.1"/>
    </source>
</evidence>
<dbReference type="InterPro" id="IPR042178">
    <property type="entry name" value="Serpin_sf_1"/>
</dbReference>
<dbReference type="InterPro" id="IPR023795">
    <property type="entry name" value="Serpin_CS"/>
</dbReference>
<name>A0A978VI77_ZIZJJ</name>